<dbReference type="EMBL" id="KN822971">
    <property type="protein sequence ID" value="KIO30517.1"/>
    <property type="molecule type" value="Genomic_DNA"/>
</dbReference>
<evidence type="ECO:0000313" key="3">
    <source>
        <dbReference type="EMBL" id="KIO30517.1"/>
    </source>
</evidence>
<name>A0A0C3M9Z0_9AGAM</name>
<evidence type="ECO:0000256" key="2">
    <source>
        <dbReference type="SAM" id="SignalP"/>
    </source>
</evidence>
<proteinExistence type="predicted"/>
<accession>A0A0C3M9Z0</accession>
<gene>
    <name evidence="3" type="ORF">M407DRAFT_223999</name>
</gene>
<reference evidence="3 4" key="1">
    <citation type="submission" date="2014-04" db="EMBL/GenBank/DDBJ databases">
        <authorList>
            <consortium name="DOE Joint Genome Institute"/>
            <person name="Kuo A."/>
            <person name="Girlanda M."/>
            <person name="Perotto S."/>
            <person name="Kohler A."/>
            <person name="Nagy L.G."/>
            <person name="Floudas D."/>
            <person name="Copeland A."/>
            <person name="Barry K.W."/>
            <person name="Cichocki N."/>
            <person name="Veneault-Fourrey C."/>
            <person name="LaButti K."/>
            <person name="Lindquist E.A."/>
            <person name="Lipzen A."/>
            <person name="Lundell T."/>
            <person name="Morin E."/>
            <person name="Murat C."/>
            <person name="Sun H."/>
            <person name="Tunlid A."/>
            <person name="Henrissat B."/>
            <person name="Grigoriev I.V."/>
            <person name="Hibbett D.S."/>
            <person name="Martin F."/>
            <person name="Nordberg H.P."/>
            <person name="Cantor M.N."/>
            <person name="Hua S.X."/>
        </authorList>
    </citation>
    <scope>NUCLEOTIDE SEQUENCE [LARGE SCALE GENOMIC DNA]</scope>
    <source>
        <strain evidence="3 4">MUT 4182</strain>
    </source>
</reference>
<feature type="compositionally biased region" description="Polar residues" evidence="1">
    <location>
        <begin position="59"/>
        <end position="103"/>
    </location>
</feature>
<dbReference type="AlphaFoldDB" id="A0A0C3M9Z0"/>
<dbReference type="OrthoDB" id="3236862at2759"/>
<protein>
    <submittedName>
        <fullName evidence="3">Uncharacterized protein</fullName>
    </submittedName>
</protein>
<keyword evidence="4" id="KW-1185">Reference proteome</keyword>
<organism evidence="3 4">
    <name type="scientific">Tulasnella calospora MUT 4182</name>
    <dbReference type="NCBI Taxonomy" id="1051891"/>
    <lineage>
        <taxon>Eukaryota</taxon>
        <taxon>Fungi</taxon>
        <taxon>Dikarya</taxon>
        <taxon>Basidiomycota</taxon>
        <taxon>Agaricomycotina</taxon>
        <taxon>Agaricomycetes</taxon>
        <taxon>Cantharellales</taxon>
        <taxon>Tulasnellaceae</taxon>
        <taxon>Tulasnella</taxon>
    </lineage>
</organism>
<dbReference type="HOGENOM" id="CLU_154781_0_0_1"/>
<dbReference type="Proteomes" id="UP000054248">
    <property type="component" value="Unassembled WGS sequence"/>
</dbReference>
<evidence type="ECO:0000256" key="1">
    <source>
        <dbReference type="SAM" id="MobiDB-lite"/>
    </source>
</evidence>
<sequence length="137" mass="14649">MDARALSVVLLAATQVLAAPINERRALRVSGEKYKNLSKKAQIILASELEEMPDPPSAATATAQPNSSAQNGNSRDNLIVPSSPNSKAAAETSAQSDDQQQLPPYTETAEIRMPQPAHIQSHPDPNAPVPYTRDLTP</sequence>
<reference evidence="4" key="2">
    <citation type="submission" date="2015-01" db="EMBL/GenBank/DDBJ databases">
        <title>Evolutionary Origins and Diversification of the Mycorrhizal Mutualists.</title>
        <authorList>
            <consortium name="DOE Joint Genome Institute"/>
            <consortium name="Mycorrhizal Genomics Consortium"/>
            <person name="Kohler A."/>
            <person name="Kuo A."/>
            <person name="Nagy L.G."/>
            <person name="Floudas D."/>
            <person name="Copeland A."/>
            <person name="Barry K.W."/>
            <person name="Cichocki N."/>
            <person name="Veneault-Fourrey C."/>
            <person name="LaButti K."/>
            <person name="Lindquist E.A."/>
            <person name="Lipzen A."/>
            <person name="Lundell T."/>
            <person name="Morin E."/>
            <person name="Murat C."/>
            <person name="Riley R."/>
            <person name="Ohm R."/>
            <person name="Sun H."/>
            <person name="Tunlid A."/>
            <person name="Henrissat B."/>
            <person name="Grigoriev I.V."/>
            <person name="Hibbett D.S."/>
            <person name="Martin F."/>
        </authorList>
    </citation>
    <scope>NUCLEOTIDE SEQUENCE [LARGE SCALE GENOMIC DNA]</scope>
    <source>
        <strain evidence="4">MUT 4182</strain>
    </source>
</reference>
<feature type="chain" id="PRO_5002179842" evidence="2">
    <location>
        <begin position="19"/>
        <end position="137"/>
    </location>
</feature>
<feature type="signal peptide" evidence="2">
    <location>
        <begin position="1"/>
        <end position="18"/>
    </location>
</feature>
<keyword evidence="2" id="KW-0732">Signal</keyword>
<feature type="region of interest" description="Disordered" evidence="1">
    <location>
        <begin position="47"/>
        <end position="137"/>
    </location>
</feature>
<evidence type="ECO:0000313" key="4">
    <source>
        <dbReference type="Proteomes" id="UP000054248"/>
    </source>
</evidence>